<evidence type="ECO:0000256" key="4">
    <source>
        <dbReference type="ARBA" id="ARBA00022833"/>
    </source>
</evidence>
<feature type="compositionally biased region" description="Basic residues" evidence="6">
    <location>
        <begin position="775"/>
        <end position="784"/>
    </location>
</feature>
<dbReference type="GO" id="GO:0005829">
    <property type="term" value="C:cytosol"/>
    <property type="evidence" value="ECO:0007669"/>
    <property type="project" value="TreeGrafter"/>
</dbReference>
<protein>
    <recommendedName>
        <fullName evidence="7">RING-type domain-containing protein</fullName>
    </recommendedName>
</protein>
<feature type="domain" description="RING-type" evidence="7">
    <location>
        <begin position="627"/>
        <end position="674"/>
    </location>
</feature>
<dbReference type="PANTHER" id="PTHR13743:SF62">
    <property type="entry name" value="NEUROBEACHIN"/>
    <property type="match status" value="1"/>
</dbReference>
<evidence type="ECO:0000256" key="6">
    <source>
        <dbReference type="SAM" id="MobiDB-lite"/>
    </source>
</evidence>
<dbReference type="InterPro" id="IPR001841">
    <property type="entry name" value="Znf_RING"/>
</dbReference>
<dbReference type="SUPFAM" id="SSF57850">
    <property type="entry name" value="RING/U-box"/>
    <property type="match status" value="1"/>
</dbReference>
<dbReference type="PROSITE" id="PS50089">
    <property type="entry name" value="ZF_RING_2"/>
    <property type="match status" value="1"/>
</dbReference>
<dbReference type="EMBL" id="OZ035833">
    <property type="protein sequence ID" value="CAL1572986.1"/>
    <property type="molecule type" value="Genomic_DNA"/>
</dbReference>
<evidence type="ECO:0000256" key="3">
    <source>
        <dbReference type="ARBA" id="ARBA00022771"/>
    </source>
</evidence>
<dbReference type="SUPFAM" id="SSF49899">
    <property type="entry name" value="Concanavalin A-like lectins/glucanases"/>
    <property type="match status" value="1"/>
</dbReference>
<dbReference type="CDD" id="cd16565">
    <property type="entry name" value="RING-HC_RNF224"/>
    <property type="match status" value="1"/>
</dbReference>
<dbReference type="PROSITE" id="PS00518">
    <property type="entry name" value="ZF_RING_1"/>
    <property type="match status" value="1"/>
</dbReference>
<dbReference type="InterPro" id="IPR031570">
    <property type="entry name" value="NBEA/BDCP_DUF4704"/>
</dbReference>
<dbReference type="PANTHER" id="PTHR13743">
    <property type="entry name" value="BEIGE/BEACH-RELATED"/>
    <property type="match status" value="1"/>
</dbReference>
<gene>
    <name evidence="8" type="ORF">KC01_LOCUS4962</name>
</gene>
<dbReference type="GO" id="GO:0016020">
    <property type="term" value="C:membrane"/>
    <property type="evidence" value="ECO:0007669"/>
    <property type="project" value="TreeGrafter"/>
</dbReference>
<accession>A0AAV2J5R8</accession>
<keyword evidence="2" id="KW-0479">Metal-binding</keyword>
<name>A0AAV2J5R8_KNICA</name>
<dbReference type="InterPro" id="IPR013320">
    <property type="entry name" value="ConA-like_dom_sf"/>
</dbReference>
<feature type="region of interest" description="Disordered" evidence="6">
    <location>
        <begin position="751"/>
        <end position="800"/>
    </location>
</feature>
<dbReference type="InterPro" id="IPR046852">
    <property type="entry name" value="Neurobeachin_a-sol"/>
</dbReference>
<dbReference type="Proteomes" id="UP001497482">
    <property type="component" value="Chromosome 11"/>
</dbReference>
<evidence type="ECO:0000259" key="7">
    <source>
        <dbReference type="PROSITE" id="PS50089"/>
    </source>
</evidence>
<dbReference type="FunFam" id="2.60.120.200:FF:000010">
    <property type="entry name" value="neurobeachin isoform X2"/>
    <property type="match status" value="1"/>
</dbReference>
<dbReference type="GO" id="GO:0008270">
    <property type="term" value="F:zinc ion binding"/>
    <property type="evidence" value="ECO:0007669"/>
    <property type="project" value="UniProtKB-KW"/>
</dbReference>
<proteinExistence type="predicted"/>
<evidence type="ECO:0000256" key="1">
    <source>
        <dbReference type="ARBA" id="ARBA00022574"/>
    </source>
</evidence>
<keyword evidence="9" id="KW-1185">Reference proteome</keyword>
<dbReference type="Gene3D" id="3.30.40.10">
    <property type="entry name" value="Zinc/RING finger domain, C3HC4 (zinc finger)"/>
    <property type="match status" value="1"/>
</dbReference>
<dbReference type="GO" id="GO:0019901">
    <property type="term" value="F:protein kinase binding"/>
    <property type="evidence" value="ECO:0007669"/>
    <property type="project" value="TreeGrafter"/>
</dbReference>
<dbReference type="Pfam" id="PF15787">
    <property type="entry name" value="DUF4704"/>
    <property type="match status" value="1"/>
</dbReference>
<keyword evidence="4" id="KW-0862">Zinc</keyword>
<dbReference type="SMART" id="SM00184">
    <property type="entry name" value="RING"/>
    <property type="match status" value="1"/>
</dbReference>
<dbReference type="InterPro" id="IPR027370">
    <property type="entry name" value="Znf-RING_euk"/>
</dbReference>
<dbReference type="Gene3D" id="2.60.120.200">
    <property type="match status" value="1"/>
</dbReference>
<dbReference type="Pfam" id="PF20425">
    <property type="entry name" value="Neurobeachin"/>
    <property type="match status" value="1"/>
</dbReference>
<dbReference type="InterPro" id="IPR013083">
    <property type="entry name" value="Znf_RING/FYVE/PHD"/>
</dbReference>
<keyword evidence="1" id="KW-0853">WD repeat</keyword>
<dbReference type="Pfam" id="PF13445">
    <property type="entry name" value="zf-RING_UBOX"/>
    <property type="match status" value="1"/>
</dbReference>
<dbReference type="InterPro" id="IPR050865">
    <property type="entry name" value="BEACH_Domain"/>
</dbReference>
<evidence type="ECO:0000256" key="2">
    <source>
        <dbReference type="ARBA" id="ARBA00022723"/>
    </source>
</evidence>
<reference evidence="8 9" key="1">
    <citation type="submission" date="2024-04" db="EMBL/GenBank/DDBJ databases">
        <authorList>
            <person name="Waldvogel A.-M."/>
            <person name="Schoenle A."/>
        </authorList>
    </citation>
    <scope>NUCLEOTIDE SEQUENCE [LARGE SCALE GENOMIC DNA]</scope>
</reference>
<evidence type="ECO:0000313" key="8">
    <source>
        <dbReference type="EMBL" id="CAL1572986.1"/>
    </source>
</evidence>
<dbReference type="GO" id="GO:0008104">
    <property type="term" value="P:intracellular protein localization"/>
    <property type="evidence" value="ECO:0007669"/>
    <property type="project" value="TreeGrafter"/>
</dbReference>
<organism evidence="8 9">
    <name type="scientific">Knipowitschia caucasica</name>
    <name type="common">Caucasian dwarf goby</name>
    <name type="synonym">Pomatoschistus caucasicus</name>
    <dbReference type="NCBI Taxonomy" id="637954"/>
    <lineage>
        <taxon>Eukaryota</taxon>
        <taxon>Metazoa</taxon>
        <taxon>Chordata</taxon>
        <taxon>Craniata</taxon>
        <taxon>Vertebrata</taxon>
        <taxon>Euteleostomi</taxon>
        <taxon>Actinopterygii</taxon>
        <taxon>Neopterygii</taxon>
        <taxon>Teleostei</taxon>
        <taxon>Neoteleostei</taxon>
        <taxon>Acanthomorphata</taxon>
        <taxon>Gobiaria</taxon>
        <taxon>Gobiiformes</taxon>
        <taxon>Gobioidei</taxon>
        <taxon>Gobiidae</taxon>
        <taxon>Gobiinae</taxon>
        <taxon>Knipowitschia</taxon>
    </lineage>
</organism>
<evidence type="ECO:0000313" key="9">
    <source>
        <dbReference type="Proteomes" id="UP001497482"/>
    </source>
</evidence>
<keyword evidence="3 5" id="KW-0863">Zinc-finger</keyword>
<dbReference type="Pfam" id="PF13385">
    <property type="entry name" value="Laminin_G_3"/>
    <property type="match status" value="1"/>
</dbReference>
<evidence type="ECO:0000256" key="5">
    <source>
        <dbReference type="PROSITE-ProRule" id="PRU00175"/>
    </source>
</evidence>
<sequence length="848" mass="94972">MLARPLARLGTVAGALVGGEFDLEMNFIIQEAESIGCMVELLSHCEVTCQAEIWSMFTAILRKSVRNLQTSTEVGLIQQVLLKMSSVDDMIADLLVDMLGVMASYSITVKELKLLFSMLRGDNGIWPRHAIKLLSVLNQMPQRHGPDTFFNFPGRSAAAIALPPIAKWPYQNGFTINTWFRQDPLNNINVDKDKPYLYCFRTSKGIGYSAHFVGNCLIVTSLKSKGKGFQHCVKYDFQPRKWYMISIVHIYNRWRNSEIRCYVNGQLVSYGDMAWHVNTNDSYDKCFLGSSETADANRVFCGQLGAIYVFSEALNPAQIFAIHQLGPGYKSTFKFKSESDIHLAEHHKQVLYDGKLASSISFTYNAKATDAQLCLESSPRENASIFVHSPHALMLQDVKAIVTHSIHSAIHSIGGIQVLFPLFAQLDYKQLNDSSVDTTVCATLLAFLVELLKSSVAMQEQMLGGKGFLVIGYLLEKSSRVHITRAVLEQFLSFAKYLDGLPHGAPLLKQLCDHVLFNSAIWIHTPAKVQLSLYTYLSSEFIGTATIYTTIRRVGTVLQLMHTLKYYYWAINPLECSGISPKGLDGPRPTQKEIISLRAFMLLFLKQLILKDAVVAMAMRPRNEPLCIVCFGVFDLTTRLPRRLHCGHTFCQSCLKRLHTVINEQSWIPCPQCRQNTPRPKGGAASLDLDLSLFLAVKSGPAPRPTPANREEDEANNGKLWQIYHDEGWTHGGLAEPRFHQDEAERSHWLSVPSPGDDSCGERQPTARSLNTDHRRNHCRKQVTHSRSAPPRRAADPGAVSGDCQCILAHDSLENHVSRSPPQILEGVHTWSRWTDVTTPGVPQRTLC</sequence>
<dbReference type="InterPro" id="IPR017907">
    <property type="entry name" value="Znf_RING_CS"/>
</dbReference>
<dbReference type="AlphaFoldDB" id="A0AAV2J5R8"/>